<dbReference type="STRING" id="797515.HMPREF9103_03116"/>
<dbReference type="HOGENOM" id="CLU_3137077_0_0_9"/>
<dbReference type="PATRIC" id="fig|797515.3.peg.2831"/>
<dbReference type="RefSeq" id="WP_008215390.1">
    <property type="nucleotide sequence ID" value="NZ_JH415063.1"/>
</dbReference>
<evidence type="ECO:0000313" key="2">
    <source>
        <dbReference type="Proteomes" id="UP000004625"/>
    </source>
</evidence>
<gene>
    <name evidence="1" type="ORF">HMPREF9103_03116</name>
</gene>
<organism evidence="1 2">
    <name type="scientific">Lentilactobacillus parafarraginis F0439</name>
    <dbReference type="NCBI Taxonomy" id="797515"/>
    <lineage>
        <taxon>Bacteria</taxon>
        <taxon>Bacillati</taxon>
        <taxon>Bacillota</taxon>
        <taxon>Bacilli</taxon>
        <taxon>Lactobacillales</taxon>
        <taxon>Lactobacillaceae</taxon>
        <taxon>Lentilactobacillus</taxon>
    </lineage>
</organism>
<reference evidence="1 2" key="1">
    <citation type="submission" date="2011-09" db="EMBL/GenBank/DDBJ databases">
        <authorList>
            <person name="Weinstock G."/>
            <person name="Sodergren E."/>
            <person name="Clifton S."/>
            <person name="Fulton L."/>
            <person name="Fulton B."/>
            <person name="Courtney L."/>
            <person name="Fronick C."/>
            <person name="Harrison M."/>
            <person name="Strong C."/>
            <person name="Farmer C."/>
            <person name="Delahaunty K."/>
            <person name="Markovic C."/>
            <person name="Hall O."/>
            <person name="Minx P."/>
            <person name="Tomlinson C."/>
            <person name="Mitreva M."/>
            <person name="Hou S."/>
            <person name="Chen J."/>
            <person name="Wollam A."/>
            <person name="Pepin K.H."/>
            <person name="Johnson M."/>
            <person name="Bhonagiri V."/>
            <person name="Zhang X."/>
            <person name="Suruliraj S."/>
            <person name="Warren W."/>
            <person name="Chinwalla A."/>
            <person name="Mardis E.R."/>
            <person name="Wilson R.K."/>
        </authorList>
    </citation>
    <scope>NUCLEOTIDE SEQUENCE [LARGE SCALE GENOMIC DNA]</scope>
    <source>
        <strain evidence="1 2">F0439</strain>
    </source>
</reference>
<proteinExistence type="predicted"/>
<name>G9ZTN1_9LACO</name>
<dbReference type="AlphaFoldDB" id="G9ZTN1"/>
<dbReference type="Proteomes" id="UP000004625">
    <property type="component" value="Unassembled WGS sequence"/>
</dbReference>
<comment type="caution">
    <text evidence="1">The sequence shown here is derived from an EMBL/GenBank/DDBJ whole genome shotgun (WGS) entry which is preliminary data.</text>
</comment>
<keyword evidence="2" id="KW-1185">Reference proteome</keyword>
<evidence type="ECO:0000313" key="1">
    <source>
        <dbReference type="EMBL" id="EHL95144.1"/>
    </source>
</evidence>
<sequence length="49" mass="5647">MTLEELNCHAPDQKLVNQIYHTNDFDFVGLALQSEMAPHPIKWYFVAGN</sequence>
<dbReference type="EMBL" id="AGEY01000211">
    <property type="protein sequence ID" value="EHL95144.1"/>
    <property type="molecule type" value="Genomic_DNA"/>
</dbReference>
<protein>
    <submittedName>
        <fullName evidence="1">Uncharacterized protein</fullName>
    </submittedName>
</protein>
<accession>G9ZTN1</accession>